<feature type="binding site" evidence="18">
    <location>
        <position position="367"/>
    </location>
    <ligand>
        <name>UDP-N-acetyl-alpha-D-glucosamine</name>
        <dbReference type="ChEBI" id="CHEBI:57705"/>
    </ligand>
</feature>
<evidence type="ECO:0000256" key="1">
    <source>
        <dbReference type="ARBA" id="ARBA00004496"/>
    </source>
</evidence>
<dbReference type="PANTHER" id="PTHR43584">
    <property type="entry name" value="NUCLEOTIDYL TRANSFERASE"/>
    <property type="match status" value="1"/>
</dbReference>
<evidence type="ECO:0000256" key="3">
    <source>
        <dbReference type="ARBA" id="ARBA00007947"/>
    </source>
</evidence>
<comment type="subcellular location">
    <subcellularLocation>
        <location evidence="1 18">Cytoplasm</location>
    </subcellularLocation>
</comment>
<evidence type="ECO:0000256" key="13">
    <source>
        <dbReference type="ARBA" id="ARBA00023315"/>
    </source>
</evidence>
<evidence type="ECO:0000256" key="9">
    <source>
        <dbReference type="ARBA" id="ARBA00022842"/>
    </source>
</evidence>
<dbReference type="CDD" id="cd02540">
    <property type="entry name" value="GT2_GlmU_N_bac"/>
    <property type="match status" value="1"/>
</dbReference>
<comment type="cofactor">
    <cofactor evidence="18">
        <name>Mg(2+)</name>
        <dbReference type="ChEBI" id="CHEBI:18420"/>
    </cofactor>
    <text evidence="18">Binds 1 Mg(2+) ion per subunit.</text>
</comment>
<evidence type="ECO:0000256" key="18">
    <source>
        <dbReference type="HAMAP-Rule" id="MF_01631"/>
    </source>
</evidence>
<dbReference type="CDD" id="cd03353">
    <property type="entry name" value="LbH_GlmU_C"/>
    <property type="match status" value="1"/>
</dbReference>
<comment type="pathway">
    <text evidence="18">Nucleotide-sugar biosynthesis; UDP-N-acetyl-alpha-D-glucosamine biosynthesis; UDP-N-acetyl-alpha-D-glucosamine from N-acetyl-alpha-D-glucosamine 1-phosphate: step 1/1.</text>
</comment>
<dbReference type="GO" id="GO:0005737">
    <property type="term" value="C:cytoplasm"/>
    <property type="evidence" value="ECO:0007669"/>
    <property type="project" value="UniProtKB-SubCell"/>
</dbReference>
<reference evidence="21" key="1">
    <citation type="submission" date="2020-02" db="EMBL/GenBank/DDBJ databases">
        <authorList>
            <person name="Meier V. D."/>
        </authorList>
    </citation>
    <scope>NUCLEOTIDE SEQUENCE</scope>
    <source>
        <strain evidence="21">AVDCRST_MAG12</strain>
    </source>
</reference>
<proteinExistence type="inferred from homology"/>
<dbReference type="HAMAP" id="MF_01631">
    <property type="entry name" value="GlmU"/>
    <property type="match status" value="1"/>
</dbReference>
<keyword evidence="10 18" id="KW-0133">Cell shape</keyword>
<dbReference type="GO" id="GO:0006048">
    <property type="term" value="P:UDP-N-acetylglucosamine biosynthetic process"/>
    <property type="evidence" value="ECO:0007669"/>
    <property type="project" value="UniProtKB-UniPathway"/>
</dbReference>
<dbReference type="GO" id="GO:0003977">
    <property type="term" value="F:UDP-N-acetylglucosamine diphosphorylase activity"/>
    <property type="evidence" value="ECO:0007669"/>
    <property type="project" value="UniProtKB-UniRule"/>
</dbReference>
<dbReference type="Pfam" id="PF14602">
    <property type="entry name" value="Hexapep_2"/>
    <property type="match status" value="1"/>
</dbReference>
<protein>
    <recommendedName>
        <fullName evidence="18">Bifunctional protein GlmU</fullName>
    </recommendedName>
    <domain>
        <recommendedName>
            <fullName evidence="18">UDP-N-acetylglucosamine pyrophosphorylase</fullName>
            <ecNumber evidence="18">2.7.7.23</ecNumber>
        </recommendedName>
        <alternativeName>
            <fullName evidence="18">N-acetylglucosamine-1-phosphate uridyltransferase</fullName>
        </alternativeName>
    </domain>
    <domain>
        <recommendedName>
            <fullName evidence="18">Glucosamine-1-phosphate N-acetyltransferase</fullName>
            <ecNumber evidence="18">2.3.1.157</ecNumber>
        </recommendedName>
    </domain>
</protein>
<dbReference type="UniPathway" id="UPA00113">
    <property type="reaction ID" value="UER00532"/>
</dbReference>
<comment type="catalytic activity">
    <reaction evidence="16 18">
        <text>N-acetyl-alpha-D-glucosamine 1-phosphate + UTP + H(+) = UDP-N-acetyl-alpha-D-glucosamine + diphosphate</text>
        <dbReference type="Rhea" id="RHEA:13509"/>
        <dbReference type="ChEBI" id="CHEBI:15378"/>
        <dbReference type="ChEBI" id="CHEBI:33019"/>
        <dbReference type="ChEBI" id="CHEBI:46398"/>
        <dbReference type="ChEBI" id="CHEBI:57705"/>
        <dbReference type="ChEBI" id="CHEBI:57776"/>
        <dbReference type="EC" id="2.7.7.23"/>
    </reaction>
</comment>
<dbReference type="Gene3D" id="2.160.10.10">
    <property type="entry name" value="Hexapeptide repeat proteins"/>
    <property type="match status" value="1"/>
</dbReference>
<comment type="similarity">
    <text evidence="2 18">In the C-terminal section; belongs to the transferase hexapeptide repeat family.</text>
</comment>
<comment type="pathway">
    <text evidence="18">Nucleotide-sugar biosynthesis; UDP-N-acetyl-alpha-D-glucosamine biosynthesis; N-acetyl-alpha-D-glucosamine 1-phosphate from alpha-D-glucosamine 6-phosphate (route II): step 2/2.</text>
</comment>
<feature type="domain" description="MobA-like NTP transferase" evidence="20">
    <location>
        <begin position="9"/>
        <end position="135"/>
    </location>
</feature>
<evidence type="ECO:0000256" key="2">
    <source>
        <dbReference type="ARBA" id="ARBA00007707"/>
    </source>
</evidence>
<evidence type="ECO:0000256" key="14">
    <source>
        <dbReference type="ARBA" id="ARBA00023316"/>
    </source>
</evidence>
<dbReference type="UniPathway" id="UPA00973"/>
<keyword evidence="6 18" id="KW-0548">Nucleotidyltransferase</keyword>
<dbReference type="InterPro" id="IPR029044">
    <property type="entry name" value="Nucleotide-diphossugar_trans"/>
</dbReference>
<feature type="binding site" evidence="18">
    <location>
        <position position="172"/>
    </location>
    <ligand>
        <name>UDP-N-acetyl-alpha-D-glucosamine</name>
        <dbReference type="ChEBI" id="CHEBI:57705"/>
    </ligand>
</feature>
<dbReference type="InterPro" id="IPR025877">
    <property type="entry name" value="MobA-like_NTP_Trfase"/>
</dbReference>
<evidence type="ECO:0000256" key="11">
    <source>
        <dbReference type="ARBA" id="ARBA00022984"/>
    </source>
</evidence>
<dbReference type="InterPro" id="IPR038009">
    <property type="entry name" value="GlmU_C_LbH"/>
</dbReference>
<organism evidence="21">
    <name type="scientific">uncultured Rubrobacteraceae bacterium</name>
    <dbReference type="NCBI Taxonomy" id="349277"/>
    <lineage>
        <taxon>Bacteria</taxon>
        <taxon>Bacillati</taxon>
        <taxon>Actinomycetota</taxon>
        <taxon>Rubrobacteria</taxon>
        <taxon>Rubrobacterales</taxon>
        <taxon>Rubrobacteraceae</taxon>
        <taxon>environmental samples</taxon>
    </lineage>
</organism>
<feature type="region of interest" description="Pyrophosphorylase" evidence="18">
    <location>
        <begin position="1"/>
        <end position="231"/>
    </location>
</feature>
<evidence type="ECO:0000256" key="6">
    <source>
        <dbReference type="ARBA" id="ARBA00022695"/>
    </source>
</evidence>
<comment type="function">
    <text evidence="17 18">Catalyzes the last two sequential reactions in the de novo biosynthetic pathway for UDP-N-acetylglucosamine (UDP-GlcNAc). The C-terminal domain catalyzes the transfer of acetyl group from acetyl coenzyme A to glucosamine-1-phosphate (GlcN-1-P) to produce N-acetylglucosamine-1-phosphate (GlcNAc-1-P), which is converted into UDP-GlcNAc by the transfer of uridine 5-monophosphate (from uridine 5-triphosphate), a reaction catalyzed by the N-terminal domain.</text>
</comment>
<dbReference type="GO" id="GO:0000287">
    <property type="term" value="F:magnesium ion binding"/>
    <property type="evidence" value="ECO:0007669"/>
    <property type="project" value="UniProtKB-UniRule"/>
</dbReference>
<feature type="binding site" evidence="18">
    <location>
        <position position="378"/>
    </location>
    <ligand>
        <name>UDP-N-acetyl-alpha-D-glucosamine</name>
        <dbReference type="ChEBI" id="CHEBI:57705"/>
    </ligand>
</feature>
<feature type="binding site" evidence="18">
    <location>
        <position position="76"/>
    </location>
    <ligand>
        <name>UDP-N-acetyl-alpha-D-glucosamine</name>
        <dbReference type="ChEBI" id="CHEBI:57705"/>
    </ligand>
</feature>
<dbReference type="Gene3D" id="3.90.550.10">
    <property type="entry name" value="Spore Coat Polysaccharide Biosynthesis Protein SpsA, Chain A"/>
    <property type="match status" value="1"/>
</dbReference>
<feature type="binding site" evidence="18">
    <location>
        <position position="424"/>
    </location>
    <ligand>
        <name>acetyl-CoA</name>
        <dbReference type="ChEBI" id="CHEBI:57288"/>
    </ligand>
</feature>
<keyword evidence="14 18" id="KW-0961">Cell wall biogenesis/degradation</keyword>
<feature type="region of interest" description="Linker" evidence="18">
    <location>
        <begin position="232"/>
        <end position="252"/>
    </location>
</feature>
<dbReference type="EC" id="2.7.7.23" evidence="18"/>
<dbReference type="GO" id="GO:0016020">
    <property type="term" value="C:membrane"/>
    <property type="evidence" value="ECO:0007669"/>
    <property type="project" value="GOC"/>
</dbReference>
<sequence>MTESSPIFAVILAAGKGTRMKSNRAKVLHTLCGMPMVNYVIEATRPLLPEGLLVVVGHQAELVEDVLPPDATPVIQREQRGTGDAVRVALEALEGREDGVLLVVNGDGPLVSDGTLGELLARHRSAGVGATVLVAKLEDPSGLGRVVEEAGVVKIVEERDASEAERENRLVNLGLYAFELAEIRDAIGGLDAGNEQGELYLTDVLETIGRRSRAVTYQLRNPEEANLVNDRAQLARAEEILRRRILDAHMRNGVTVRDPASTHIEASVEIGRDTVILPGSFLRGETKIGSDCVIGPSSDLLDTAVGDGATVEHSVGRGAAVGKDVAVGPYSFLRPGTVLEEGAKVGAYCEVKNTRVGRGSKVPHLSYVGDTEIGEGANLGAGTITANFDGEHKSKTSIGDGAFTGVNTNLIAPVTVGADSYTGAGSVVSKDVPPGRLAVGAPARAIKESPQSLRKRAMRDQKGD</sequence>
<feature type="region of interest" description="Disordered" evidence="19">
    <location>
        <begin position="442"/>
        <end position="464"/>
    </location>
</feature>
<feature type="active site" description="Proton acceptor" evidence="18">
    <location>
        <position position="364"/>
    </location>
</feature>
<dbReference type="SUPFAM" id="SSF51161">
    <property type="entry name" value="Trimeric LpxA-like enzymes"/>
    <property type="match status" value="1"/>
</dbReference>
<feature type="binding site" evidence="18">
    <location>
        <position position="229"/>
    </location>
    <ligand>
        <name>UDP-N-acetyl-alpha-D-glucosamine</name>
        <dbReference type="ChEBI" id="CHEBI:57705"/>
    </ligand>
</feature>
<evidence type="ECO:0000256" key="12">
    <source>
        <dbReference type="ARBA" id="ARBA00023268"/>
    </source>
</evidence>
<dbReference type="GO" id="GO:0019134">
    <property type="term" value="F:glucosamine-1-phosphate N-acetyltransferase activity"/>
    <property type="evidence" value="ECO:0007669"/>
    <property type="project" value="UniProtKB-UniRule"/>
</dbReference>
<feature type="binding site" evidence="18">
    <location>
        <begin position="12"/>
        <end position="15"/>
    </location>
    <ligand>
        <name>UDP-N-acetyl-alpha-D-glucosamine</name>
        <dbReference type="ChEBI" id="CHEBI:57705"/>
    </ligand>
</feature>
<keyword evidence="4 18" id="KW-0963">Cytoplasm</keyword>
<gene>
    <name evidence="18" type="primary">glmU</name>
    <name evidence="21" type="ORF">AVDCRST_MAG12-1876</name>
</gene>
<evidence type="ECO:0000256" key="19">
    <source>
        <dbReference type="SAM" id="MobiDB-lite"/>
    </source>
</evidence>
<dbReference type="EMBL" id="CADCVK010000289">
    <property type="protein sequence ID" value="CAA9487200.1"/>
    <property type="molecule type" value="Genomic_DNA"/>
</dbReference>
<feature type="binding site" evidence="18">
    <location>
        <position position="381"/>
    </location>
    <ligand>
        <name>acetyl-CoA</name>
        <dbReference type="ChEBI" id="CHEBI:57288"/>
    </ligand>
</feature>
<feature type="binding site" evidence="18">
    <location>
        <position position="144"/>
    </location>
    <ligand>
        <name>UDP-N-acetyl-alpha-D-glucosamine</name>
        <dbReference type="ChEBI" id="CHEBI:57705"/>
    </ligand>
</feature>
<dbReference type="GO" id="GO:0009252">
    <property type="term" value="P:peptidoglycan biosynthetic process"/>
    <property type="evidence" value="ECO:0007669"/>
    <property type="project" value="UniProtKB-UniRule"/>
</dbReference>
<feature type="binding site" evidence="18">
    <location>
        <position position="157"/>
    </location>
    <ligand>
        <name>UDP-N-acetyl-alpha-D-glucosamine</name>
        <dbReference type="ChEBI" id="CHEBI:57705"/>
    </ligand>
</feature>
<dbReference type="GO" id="GO:0000902">
    <property type="term" value="P:cell morphogenesis"/>
    <property type="evidence" value="ECO:0007669"/>
    <property type="project" value="UniProtKB-UniRule"/>
</dbReference>
<keyword evidence="5 18" id="KW-0808">Transferase</keyword>
<dbReference type="InterPro" id="IPR005882">
    <property type="entry name" value="Bifunctional_GlmU"/>
</dbReference>
<evidence type="ECO:0000256" key="15">
    <source>
        <dbReference type="ARBA" id="ARBA00048247"/>
    </source>
</evidence>
<evidence type="ECO:0000256" key="5">
    <source>
        <dbReference type="ARBA" id="ARBA00022679"/>
    </source>
</evidence>
<evidence type="ECO:0000256" key="7">
    <source>
        <dbReference type="ARBA" id="ARBA00022723"/>
    </source>
</evidence>
<comment type="pathway">
    <text evidence="18">Bacterial outer membrane biogenesis; LPS lipid A biosynthesis.</text>
</comment>
<feature type="binding site" evidence="18">
    <location>
        <begin position="81"/>
        <end position="82"/>
    </location>
    <ligand>
        <name>UDP-N-acetyl-alpha-D-glucosamine</name>
        <dbReference type="ChEBI" id="CHEBI:57705"/>
    </ligand>
</feature>
<feature type="region of interest" description="N-acetyltransferase" evidence="18">
    <location>
        <begin position="253"/>
        <end position="464"/>
    </location>
</feature>
<keyword evidence="13 18" id="KW-0012">Acyltransferase</keyword>
<evidence type="ECO:0000256" key="17">
    <source>
        <dbReference type="ARBA" id="ARBA00049628"/>
    </source>
</evidence>
<evidence type="ECO:0000256" key="16">
    <source>
        <dbReference type="ARBA" id="ARBA00048493"/>
    </source>
</evidence>
<dbReference type="GO" id="GO:0071555">
    <property type="term" value="P:cell wall organization"/>
    <property type="evidence" value="ECO:0007669"/>
    <property type="project" value="UniProtKB-KW"/>
</dbReference>
<feature type="binding site" evidence="18">
    <location>
        <position position="352"/>
    </location>
    <ligand>
        <name>UDP-N-acetyl-alpha-D-glucosamine</name>
        <dbReference type="ChEBI" id="CHEBI:57705"/>
    </ligand>
</feature>
<dbReference type="NCBIfam" id="TIGR01173">
    <property type="entry name" value="glmU"/>
    <property type="match status" value="1"/>
</dbReference>
<keyword evidence="9 18" id="KW-0460">Magnesium</keyword>
<name>A0A6J4SA54_9ACTN</name>
<evidence type="ECO:0000256" key="8">
    <source>
        <dbReference type="ARBA" id="ARBA00022737"/>
    </source>
</evidence>
<dbReference type="AlphaFoldDB" id="A0A6J4SA54"/>
<evidence type="ECO:0000256" key="4">
    <source>
        <dbReference type="ARBA" id="ARBA00022490"/>
    </source>
</evidence>
<dbReference type="InterPro" id="IPR001451">
    <property type="entry name" value="Hexapep"/>
</dbReference>
<keyword evidence="7 18" id="KW-0479">Metal-binding</keyword>
<dbReference type="InterPro" id="IPR011004">
    <property type="entry name" value="Trimer_LpxA-like_sf"/>
</dbReference>
<comment type="catalytic activity">
    <reaction evidence="15 18">
        <text>alpha-D-glucosamine 1-phosphate + acetyl-CoA = N-acetyl-alpha-D-glucosamine 1-phosphate + CoA + H(+)</text>
        <dbReference type="Rhea" id="RHEA:13725"/>
        <dbReference type="ChEBI" id="CHEBI:15378"/>
        <dbReference type="ChEBI" id="CHEBI:57287"/>
        <dbReference type="ChEBI" id="CHEBI:57288"/>
        <dbReference type="ChEBI" id="CHEBI:57776"/>
        <dbReference type="ChEBI" id="CHEBI:58516"/>
        <dbReference type="EC" id="2.3.1.157"/>
    </reaction>
</comment>
<dbReference type="InterPro" id="IPR050065">
    <property type="entry name" value="GlmU-like"/>
</dbReference>
<feature type="binding site" evidence="18">
    <location>
        <position position="107"/>
    </location>
    <ligand>
        <name>Mg(2+)</name>
        <dbReference type="ChEBI" id="CHEBI:18420"/>
    </ligand>
</feature>
<keyword evidence="12 18" id="KW-0511">Multifunctional enzyme</keyword>
<dbReference type="GO" id="GO:0009245">
    <property type="term" value="P:lipid A biosynthetic process"/>
    <property type="evidence" value="ECO:0007669"/>
    <property type="project" value="UniProtKB-UniRule"/>
</dbReference>
<dbReference type="EC" id="2.3.1.157" evidence="18"/>
<feature type="binding site" evidence="18">
    <location>
        <position position="334"/>
    </location>
    <ligand>
        <name>UDP-N-acetyl-alpha-D-glucosamine</name>
        <dbReference type="ChEBI" id="CHEBI:57705"/>
    </ligand>
</feature>
<dbReference type="Pfam" id="PF12804">
    <property type="entry name" value="NTP_transf_3"/>
    <property type="match status" value="1"/>
</dbReference>
<evidence type="ECO:0000259" key="20">
    <source>
        <dbReference type="Pfam" id="PF12804"/>
    </source>
</evidence>
<dbReference type="GO" id="GO:0008360">
    <property type="term" value="P:regulation of cell shape"/>
    <property type="evidence" value="ECO:0007669"/>
    <property type="project" value="UniProtKB-KW"/>
</dbReference>
<feature type="binding site" evidence="18">
    <location>
        <position position="229"/>
    </location>
    <ligand>
        <name>Mg(2+)</name>
        <dbReference type="ChEBI" id="CHEBI:18420"/>
    </ligand>
</feature>
<dbReference type="PANTHER" id="PTHR43584:SF3">
    <property type="entry name" value="BIFUNCTIONAL PROTEIN GLMU"/>
    <property type="match status" value="1"/>
</dbReference>
<comment type="similarity">
    <text evidence="3 18">In the N-terminal section; belongs to the N-acetylglucosamine-1-phosphate uridyltransferase family.</text>
</comment>
<keyword evidence="11 18" id="KW-0573">Peptidoglycan synthesis</keyword>
<feature type="binding site" evidence="18">
    <location>
        <position position="26"/>
    </location>
    <ligand>
        <name>UDP-N-acetyl-alpha-D-glucosamine</name>
        <dbReference type="ChEBI" id="CHEBI:57705"/>
    </ligand>
</feature>
<dbReference type="SUPFAM" id="SSF53448">
    <property type="entry name" value="Nucleotide-diphospho-sugar transferases"/>
    <property type="match status" value="1"/>
</dbReference>
<comment type="subunit">
    <text evidence="18">Homotrimer.</text>
</comment>
<evidence type="ECO:0000256" key="10">
    <source>
        <dbReference type="ARBA" id="ARBA00022960"/>
    </source>
</evidence>
<comment type="caution">
    <text evidence="18">Lacks conserved residue(s) required for the propagation of feature annotation.</text>
</comment>
<accession>A0A6J4SA54</accession>
<evidence type="ECO:0000313" key="21">
    <source>
        <dbReference type="EMBL" id="CAA9487200.1"/>
    </source>
</evidence>
<keyword evidence="8 18" id="KW-0677">Repeat</keyword>